<dbReference type="EMBL" id="CP003156">
    <property type="protein sequence ID" value="AEV34201.1"/>
    <property type="molecule type" value="Genomic_DNA"/>
</dbReference>
<name>G8R4A1_OWEHD</name>
<organism evidence="1 2">
    <name type="scientific">Owenweeksia hongkongensis (strain DSM 17368 / CIP 108786 / JCM 12287 / NRRL B-23963 / UST20020801)</name>
    <dbReference type="NCBI Taxonomy" id="926562"/>
    <lineage>
        <taxon>Bacteria</taxon>
        <taxon>Pseudomonadati</taxon>
        <taxon>Bacteroidota</taxon>
        <taxon>Flavobacteriia</taxon>
        <taxon>Flavobacteriales</taxon>
        <taxon>Owenweeksiaceae</taxon>
        <taxon>Owenweeksia</taxon>
    </lineage>
</organism>
<protein>
    <submittedName>
        <fullName evidence="1">Uncharacterized protein</fullName>
    </submittedName>
</protein>
<dbReference type="HOGENOM" id="CLU_1037631_0_0_10"/>
<sequence>MEESRILVQRDDARIESLNVIHEAFVINANRIVEMVKEELQLSFDFNAEFLLKVFKGEVKLKGEEEKRDYVNFGAYAPQGFFRYRQIISETEIYTRFGGNGLVLDLAAALRMYKLPEFSVDLAEAMSSCFQGLKANVDLRFVAIEDNRFVFSESGKREIESKYSRELLGEDVVIYNKFASIAGQLTELIKEVNGGNMPFNVTIDNFLDFDRDENGEVAVLAVPTCVPSELERMGALRVAMYGGRAPEHRDSEGEANRLFRELNGKFLQ</sequence>
<dbReference type="STRING" id="926562.Oweho_3250"/>
<dbReference type="KEGG" id="oho:Oweho_3250"/>
<dbReference type="Proteomes" id="UP000005631">
    <property type="component" value="Chromosome"/>
</dbReference>
<accession>G8R4A1</accession>
<evidence type="ECO:0000313" key="1">
    <source>
        <dbReference type="EMBL" id="AEV34201.1"/>
    </source>
</evidence>
<proteinExistence type="predicted"/>
<dbReference type="AlphaFoldDB" id="G8R4A1"/>
<evidence type="ECO:0000313" key="2">
    <source>
        <dbReference type="Proteomes" id="UP000005631"/>
    </source>
</evidence>
<reference evidence="1 2" key="1">
    <citation type="journal article" date="2012" name="Stand. Genomic Sci.">
        <title>Genome sequence of the orange-pigmented seawater bacterium Owenweeksia hongkongensis type strain (UST20020801(T)).</title>
        <authorList>
            <person name="Riedel T."/>
            <person name="Held B."/>
            <person name="Nolan M."/>
            <person name="Lucas S."/>
            <person name="Lapidus A."/>
            <person name="Tice H."/>
            <person name="Del Rio T.G."/>
            <person name="Cheng J.F."/>
            <person name="Han C."/>
            <person name="Tapia R."/>
            <person name="Goodwin L.A."/>
            <person name="Pitluck S."/>
            <person name="Liolios K."/>
            <person name="Mavromatis K."/>
            <person name="Pagani I."/>
            <person name="Ivanova N."/>
            <person name="Mikhailova N."/>
            <person name="Pati A."/>
            <person name="Chen A."/>
            <person name="Palaniappan K."/>
            <person name="Rohde M."/>
            <person name="Tindall B.J."/>
            <person name="Detter J.C."/>
            <person name="Goker M."/>
            <person name="Woyke T."/>
            <person name="Bristow J."/>
            <person name="Eisen J.A."/>
            <person name="Markowitz V."/>
            <person name="Hugenholtz P."/>
            <person name="Klenk H.P."/>
            <person name="Kyrpides N.C."/>
        </authorList>
    </citation>
    <scope>NUCLEOTIDE SEQUENCE</scope>
    <source>
        <strain evidence="2">DSM 17368 / JCM 12287 / NRRL B-23963</strain>
    </source>
</reference>
<keyword evidence="2" id="KW-1185">Reference proteome</keyword>
<gene>
    <name evidence="1" type="ordered locus">Oweho_3250</name>
</gene>
<dbReference type="RefSeq" id="WP_014203548.1">
    <property type="nucleotide sequence ID" value="NC_016599.1"/>
</dbReference>